<dbReference type="Proteomes" id="UP000326994">
    <property type="component" value="Unassembled WGS sequence"/>
</dbReference>
<reference evidence="3 4" key="1">
    <citation type="submission" date="2019-08" db="EMBL/GenBank/DDBJ databases">
        <title>Ulvibacter marinistellae sp. nov., isolated from a starfish, Patiria pectinifera.</title>
        <authorList>
            <person name="Kawano K."/>
            <person name="Ushijima N."/>
            <person name="Kihara M."/>
            <person name="Itoh H."/>
        </authorList>
    </citation>
    <scope>NUCLEOTIDE SEQUENCE [LARGE SCALE GENOMIC DNA]</scope>
    <source>
        <strain evidence="3 4">KK4</strain>
    </source>
</reference>
<dbReference type="Gene3D" id="1.10.10.1110">
    <property type="entry name" value="Methyltransferase PG1098, N-terminal domain"/>
    <property type="match status" value="1"/>
</dbReference>
<proteinExistence type="predicted"/>
<protein>
    <submittedName>
        <fullName evidence="3">Uncharacterized protein</fullName>
    </submittedName>
</protein>
<dbReference type="InterPro" id="IPR041497">
    <property type="entry name" value="Thump-like"/>
</dbReference>
<dbReference type="RefSeq" id="WP_151894239.1">
    <property type="nucleotide sequence ID" value="NZ_BKCF01000003.1"/>
</dbReference>
<organism evidence="3 4">
    <name type="scientific">Patiriisocius marinistellae</name>
    <dbReference type="NCBI Taxonomy" id="2494560"/>
    <lineage>
        <taxon>Bacteria</taxon>
        <taxon>Pseudomonadati</taxon>
        <taxon>Bacteroidota</taxon>
        <taxon>Flavobacteriia</taxon>
        <taxon>Flavobacteriales</taxon>
        <taxon>Flavobacteriaceae</taxon>
        <taxon>Patiriisocius</taxon>
    </lineage>
</organism>
<gene>
    <name evidence="3" type="ORF">ULMS_18140</name>
</gene>
<dbReference type="InterPro" id="IPR029063">
    <property type="entry name" value="SAM-dependent_MTases_sf"/>
</dbReference>
<name>A0A5J4G1B5_9FLAO</name>
<dbReference type="SUPFAM" id="SSF53335">
    <property type="entry name" value="S-adenosyl-L-methionine-dependent methyltransferases"/>
    <property type="match status" value="1"/>
</dbReference>
<evidence type="ECO:0000259" key="1">
    <source>
        <dbReference type="Pfam" id="PF18096"/>
    </source>
</evidence>
<evidence type="ECO:0000313" key="4">
    <source>
        <dbReference type="Proteomes" id="UP000326994"/>
    </source>
</evidence>
<dbReference type="Pfam" id="PF09445">
    <property type="entry name" value="Methyltransf_15"/>
    <property type="match status" value="1"/>
</dbReference>
<dbReference type="OrthoDB" id="1000417at2"/>
<dbReference type="AlphaFoldDB" id="A0A5J4G1B5"/>
<keyword evidence="4" id="KW-1185">Reference proteome</keyword>
<comment type="caution">
    <text evidence="3">The sequence shown here is derived from an EMBL/GenBank/DDBJ whole genome shotgun (WGS) entry which is preliminary data.</text>
</comment>
<dbReference type="EMBL" id="BKCF01000003">
    <property type="protein sequence ID" value="GEQ86306.1"/>
    <property type="molecule type" value="Genomic_DNA"/>
</dbReference>
<feature type="domain" description="THUMP-like" evidence="1">
    <location>
        <begin position="317"/>
        <end position="387"/>
    </location>
</feature>
<dbReference type="GO" id="GO:0036261">
    <property type="term" value="P:7-methylguanosine cap hypermethylation"/>
    <property type="evidence" value="ECO:0007669"/>
    <property type="project" value="InterPro"/>
</dbReference>
<dbReference type="Pfam" id="PF22013">
    <property type="entry name" value="PG_1098_Fer"/>
    <property type="match status" value="1"/>
</dbReference>
<dbReference type="Gene3D" id="3.40.50.150">
    <property type="entry name" value="Vaccinia Virus protein VP39"/>
    <property type="match status" value="1"/>
</dbReference>
<dbReference type="GO" id="GO:0008168">
    <property type="term" value="F:methyltransferase activity"/>
    <property type="evidence" value="ECO:0007669"/>
    <property type="project" value="InterPro"/>
</dbReference>
<feature type="domain" description="PG-1098 ferredoxin-like" evidence="2">
    <location>
        <begin position="274"/>
        <end position="316"/>
    </location>
</feature>
<accession>A0A5J4G1B5</accession>
<evidence type="ECO:0000313" key="3">
    <source>
        <dbReference type="EMBL" id="GEQ86306.1"/>
    </source>
</evidence>
<evidence type="ECO:0000259" key="2">
    <source>
        <dbReference type="Pfam" id="PF22013"/>
    </source>
</evidence>
<dbReference type="Pfam" id="PF18096">
    <property type="entry name" value="Thump_like"/>
    <property type="match status" value="1"/>
</dbReference>
<sequence>MDNPLLNKEVQKFIFNYEGDSTKLAFSGSPFSEISTKQLITQIESRKKAEKKLPIWHSTEGILYPPKLNLEQTSSQVTAAYKSRLVTGETLADFTGGYGVDCLFFSKVFKTVTHFEINESLSQIVNHNYKKLKKHNIKCITGNAFDHLQSLKFDVVYIDPSRRHDTKGKVFFLKDCLPNIPKNLNVLFQHTDTILIKTSPMLDISVGLSELDFVKEIHIVAVENEVKELLWLINKKTFEALKIKTINISDKGNETFSFLWEDKKDNTYTFPKKYLYEPNAAIMKSGAFNLLPSRFKVEKLEKHTHLYTSEELQIFPGRSFKIKQIINYNKKEMRNGITFDKANITTRNFPESVATLRKKWKLKDGGNHYLFFTTVAKNQKILLICAKI</sequence>
<dbReference type="InterPro" id="IPR019012">
    <property type="entry name" value="RNA_cap_Gua-N2-MeTrfase"/>
</dbReference>
<dbReference type="InterPro" id="IPR054168">
    <property type="entry name" value="PG_1098_Fer"/>
</dbReference>